<keyword evidence="3" id="KW-0804">Transcription</keyword>
<dbReference type="SUPFAM" id="SSF48498">
    <property type="entry name" value="Tetracyclin repressor-like, C-terminal domain"/>
    <property type="match status" value="1"/>
</dbReference>
<evidence type="ECO:0000256" key="4">
    <source>
        <dbReference type="PROSITE-ProRule" id="PRU00335"/>
    </source>
</evidence>
<dbReference type="Proteomes" id="UP001519667">
    <property type="component" value="Unassembled WGS sequence"/>
</dbReference>
<dbReference type="EMBL" id="JAGTIS010000004">
    <property type="protein sequence ID" value="MBT8766505.1"/>
    <property type="molecule type" value="Genomic_DNA"/>
</dbReference>
<keyword evidence="1" id="KW-0805">Transcription regulation</keyword>
<evidence type="ECO:0000256" key="3">
    <source>
        <dbReference type="ARBA" id="ARBA00023163"/>
    </source>
</evidence>
<organism evidence="7 8">
    <name type="scientific">Metapseudomonas boanensis</name>
    <dbReference type="NCBI Taxonomy" id="2822138"/>
    <lineage>
        <taxon>Bacteria</taxon>
        <taxon>Pseudomonadati</taxon>
        <taxon>Pseudomonadota</taxon>
        <taxon>Gammaproteobacteria</taxon>
        <taxon>Pseudomonadales</taxon>
        <taxon>Pseudomonadaceae</taxon>
        <taxon>Metapseudomonas</taxon>
    </lineage>
</organism>
<gene>
    <name evidence="7" type="ORF">J7302_10230</name>
</gene>
<feature type="region of interest" description="Disordered" evidence="5">
    <location>
        <begin position="191"/>
        <end position="233"/>
    </location>
</feature>
<feature type="domain" description="HTH tetR-type" evidence="6">
    <location>
        <begin position="7"/>
        <end position="67"/>
    </location>
</feature>
<evidence type="ECO:0000256" key="1">
    <source>
        <dbReference type="ARBA" id="ARBA00023015"/>
    </source>
</evidence>
<dbReference type="InterPro" id="IPR041490">
    <property type="entry name" value="KstR2_TetR_C"/>
</dbReference>
<keyword evidence="2 4" id="KW-0238">DNA-binding</keyword>
<evidence type="ECO:0000313" key="8">
    <source>
        <dbReference type="Proteomes" id="UP001519667"/>
    </source>
</evidence>
<reference evidence="7 8" key="1">
    <citation type="submission" date="2021-04" db="EMBL/GenBank/DDBJ databases">
        <title>Pseudomonas boanensis sp. nov., a bacterium isolated from river water used for household purposes in Boane District, Mozambique.</title>
        <authorList>
            <person name="Nicklasson M."/>
            <person name="Martin-Rodriguez A.J."/>
            <person name="Thorell K."/>
            <person name="Neves L."/>
            <person name="Mussagy A."/>
            <person name="Rydberg H.A."/>
            <person name="Hernroth B."/>
            <person name="Svensson-Stadler L."/>
            <person name="Sjoling A."/>
        </authorList>
    </citation>
    <scope>NUCLEOTIDE SEQUENCE [LARGE SCALE GENOMIC DNA]</scope>
    <source>
        <strain evidence="7 8">DB1</strain>
    </source>
</reference>
<accession>A0ABS5XHI2</accession>
<dbReference type="Gene3D" id="1.10.357.10">
    <property type="entry name" value="Tetracycline Repressor, domain 2"/>
    <property type="match status" value="1"/>
</dbReference>
<dbReference type="InterPro" id="IPR050109">
    <property type="entry name" value="HTH-type_TetR-like_transc_reg"/>
</dbReference>
<sequence>MIDFHTSRTQDRLRQAALDLFLVNGYQSTSLRDLASSIGVHAGSLYNHIENKQSLLFELIEECMDDLLNLTRRRLKRALPGQSRVHLFIQAFIDFQAGDKKRLILLGREKNNLSKEQQQRIYNLRGDYLDCLKRVIHAEAGIPEREEIELRFLASSVIGMLESFVLWDHSFQSLSNQEVVERFTNMVARAISPPREQRSHLPGNEPTRKSPASRQLPSPTRHYPQAGPPGRDG</sequence>
<protein>
    <submittedName>
        <fullName evidence="7">TetR/AcrR family transcriptional regulator</fullName>
    </submittedName>
</protein>
<evidence type="ECO:0000313" key="7">
    <source>
        <dbReference type="EMBL" id="MBT8766505.1"/>
    </source>
</evidence>
<dbReference type="Pfam" id="PF17932">
    <property type="entry name" value="TetR_C_24"/>
    <property type="match status" value="1"/>
</dbReference>
<dbReference type="InterPro" id="IPR036271">
    <property type="entry name" value="Tet_transcr_reg_TetR-rel_C_sf"/>
</dbReference>
<evidence type="ECO:0000259" key="6">
    <source>
        <dbReference type="PROSITE" id="PS50977"/>
    </source>
</evidence>
<keyword evidence="8" id="KW-1185">Reference proteome</keyword>
<dbReference type="PANTHER" id="PTHR30055:SF234">
    <property type="entry name" value="HTH-TYPE TRANSCRIPTIONAL REGULATOR BETI"/>
    <property type="match status" value="1"/>
</dbReference>
<dbReference type="InterPro" id="IPR001647">
    <property type="entry name" value="HTH_TetR"/>
</dbReference>
<dbReference type="RefSeq" id="WP_215373494.1">
    <property type="nucleotide sequence ID" value="NZ_JAGTIS010000004.1"/>
</dbReference>
<evidence type="ECO:0000256" key="2">
    <source>
        <dbReference type="ARBA" id="ARBA00023125"/>
    </source>
</evidence>
<evidence type="ECO:0000256" key="5">
    <source>
        <dbReference type="SAM" id="MobiDB-lite"/>
    </source>
</evidence>
<dbReference type="InterPro" id="IPR009057">
    <property type="entry name" value="Homeodomain-like_sf"/>
</dbReference>
<name>A0ABS5XHI2_9GAMM</name>
<dbReference type="PROSITE" id="PS50977">
    <property type="entry name" value="HTH_TETR_2"/>
    <property type="match status" value="1"/>
</dbReference>
<dbReference type="SUPFAM" id="SSF46689">
    <property type="entry name" value="Homeodomain-like"/>
    <property type="match status" value="1"/>
</dbReference>
<dbReference type="PANTHER" id="PTHR30055">
    <property type="entry name" value="HTH-TYPE TRANSCRIPTIONAL REGULATOR RUTR"/>
    <property type="match status" value="1"/>
</dbReference>
<comment type="caution">
    <text evidence="7">The sequence shown here is derived from an EMBL/GenBank/DDBJ whole genome shotgun (WGS) entry which is preliminary data.</text>
</comment>
<dbReference type="Pfam" id="PF00440">
    <property type="entry name" value="TetR_N"/>
    <property type="match status" value="1"/>
</dbReference>
<proteinExistence type="predicted"/>
<feature type="DNA-binding region" description="H-T-H motif" evidence="4">
    <location>
        <begin position="30"/>
        <end position="49"/>
    </location>
</feature>
<dbReference type="Gene3D" id="1.10.10.60">
    <property type="entry name" value="Homeodomain-like"/>
    <property type="match status" value="1"/>
</dbReference>
<dbReference type="PRINTS" id="PR00455">
    <property type="entry name" value="HTHTETR"/>
</dbReference>